<proteinExistence type="predicted"/>
<name>A0A9D3UFS5_9ROSI</name>
<evidence type="ECO:0000313" key="1">
    <source>
        <dbReference type="EMBL" id="KAH1039816.1"/>
    </source>
</evidence>
<comment type="caution">
    <text evidence="1">The sequence shown here is derived from an EMBL/GenBank/DDBJ whole genome shotgun (WGS) entry which is preliminary data.</text>
</comment>
<protein>
    <submittedName>
        <fullName evidence="1">Uncharacterized protein</fullName>
    </submittedName>
</protein>
<sequence length="70" mass="8196">VRVCAEVDVVDELKLALDEGVEEPTHFPNIVLEKLVDKLHEHIQFIMPEAIVPQDELWSWIKFGEKWLVM</sequence>
<keyword evidence="2" id="KW-1185">Reference proteome</keyword>
<feature type="non-terminal residue" evidence="1">
    <location>
        <position position="1"/>
    </location>
</feature>
<dbReference type="AlphaFoldDB" id="A0A9D3UFS5"/>
<dbReference type="Proteomes" id="UP000828251">
    <property type="component" value="Unassembled WGS sequence"/>
</dbReference>
<gene>
    <name evidence="1" type="ORF">J1N35_041559</name>
</gene>
<reference evidence="1 2" key="1">
    <citation type="journal article" date="2021" name="Plant Biotechnol. J.">
        <title>Multi-omics assisted identification of the key and species-specific regulatory components of drought-tolerant mechanisms in Gossypium stocksii.</title>
        <authorList>
            <person name="Yu D."/>
            <person name="Ke L."/>
            <person name="Zhang D."/>
            <person name="Wu Y."/>
            <person name="Sun Y."/>
            <person name="Mei J."/>
            <person name="Sun J."/>
            <person name="Sun Y."/>
        </authorList>
    </citation>
    <scope>NUCLEOTIDE SEQUENCE [LARGE SCALE GENOMIC DNA]</scope>
    <source>
        <strain evidence="2">cv. E1</strain>
        <tissue evidence="1">Leaf</tissue>
    </source>
</reference>
<organism evidence="1 2">
    <name type="scientific">Gossypium stocksii</name>
    <dbReference type="NCBI Taxonomy" id="47602"/>
    <lineage>
        <taxon>Eukaryota</taxon>
        <taxon>Viridiplantae</taxon>
        <taxon>Streptophyta</taxon>
        <taxon>Embryophyta</taxon>
        <taxon>Tracheophyta</taxon>
        <taxon>Spermatophyta</taxon>
        <taxon>Magnoliopsida</taxon>
        <taxon>eudicotyledons</taxon>
        <taxon>Gunneridae</taxon>
        <taxon>Pentapetalae</taxon>
        <taxon>rosids</taxon>
        <taxon>malvids</taxon>
        <taxon>Malvales</taxon>
        <taxon>Malvaceae</taxon>
        <taxon>Malvoideae</taxon>
        <taxon>Gossypium</taxon>
    </lineage>
</organism>
<accession>A0A9D3UFS5</accession>
<dbReference type="EMBL" id="JAIQCV010000012">
    <property type="protein sequence ID" value="KAH1039816.1"/>
    <property type="molecule type" value="Genomic_DNA"/>
</dbReference>
<evidence type="ECO:0000313" key="2">
    <source>
        <dbReference type="Proteomes" id="UP000828251"/>
    </source>
</evidence>